<dbReference type="GO" id="GO:0005524">
    <property type="term" value="F:ATP binding"/>
    <property type="evidence" value="ECO:0007669"/>
    <property type="project" value="InterPro"/>
</dbReference>
<organism evidence="4 5">
    <name type="scientific">Smittium megazygosporum</name>
    <dbReference type="NCBI Taxonomy" id="133381"/>
    <lineage>
        <taxon>Eukaryota</taxon>
        <taxon>Fungi</taxon>
        <taxon>Fungi incertae sedis</taxon>
        <taxon>Zoopagomycota</taxon>
        <taxon>Kickxellomycotina</taxon>
        <taxon>Harpellomycetes</taxon>
        <taxon>Harpellales</taxon>
        <taxon>Legeriomycetaceae</taxon>
        <taxon>Smittium</taxon>
    </lineage>
</organism>
<dbReference type="PIRSF" id="PIRSF000846">
    <property type="entry name" value="ATP_adenylyltr"/>
    <property type="match status" value="1"/>
</dbReference>
<dbReference type="PANTHER" id="PTHR38420">
    <property type="entry name" value="AP-4-A PHOSPHORYLASE II"/>
    <property type="match status" value="1"/>
</dbReference>
<feature type="domain" description="ATP adenylyltransferase C-terminal" evidence="2">
    <location>
        <begin position="182"/>
        <end position="320"/>
    </location>
</feature>
<dbReference type="InterPro" id="IPR036265">
    <property type="entry name" value="HIT-like_sf"/>
</dbReference>
<proteinExistence type="predicted"/>
<feature type="domain" description="Ap4A phosphorylase 1/2 N-terminal" evidence="3">
    <location>
        <begin position="3"/>
        <end position="158"/>
    </location>
</feature>
<dbReference type="OrthoDB" id="10267950at2759"/>
<dbReference type="PANTHER" id="PTHR38420:SF1">
    <property type="entry name" value="PUTATIVE (AFU_ORTHOLOGUE AFUA_5G14690)-RELATED"/>
    <property type="match status" value="1"/>
</dbReference>
<dbReference type="InterPro" id="IPR045759">
    <property type="entry name" value="Ap4A_phos1/2_N"/>
</dbReference>
<evidence type="ECO:0000313" key="4">
    <source>
        <dbReference type="EMBL" id="PVV03570.1"/>
    </source>
</evidence>
<protein>
    <submittedName>
        <fullName evidence="4">Uncharacterized protein</fullName>
    </submittedName>
</protein>
<evidence type="ECO:0000256" key="1">
    <source>
        <dbReference type="PIRSR" id="PIRSR000846-1"/>
    </source>
</evidence>
<name>A0A2T9ZG68_9FUNG</name>
<dbReference type="Pfam" id="PF09830">
    <property type="entry name" value="ATP_transf"/>
    <property type="match status" value="1"/>
</dbReference>
<dbReference type="GO" id="GO:0003877">
    <property type="term" value="F:ATP:ADP adenylyltransferase activity"/>
    <property type="evidence" value="ECO:0007669"/>
    <property type="project" value="InterPro"/>
</dbReference>
<reference evidence="4 5" key="1">
    <citation type="journal article" date="2018" name="MBio">
        <title>Comparative Genomics Reveals the Core Gene Toolbox for the Fungus-Insect Symbiosis.</title>
        <authorList>
            <person name="Wang Y."/>
            <person name="Stata M."/>
            <person name="Wang W."/>
            <person name="Stajich J.E."/>
            <person name="White M.M."/>
            <person name="Moncalvo J.M."/>
        </authorList>
    </citation>
    <scope>NUCLEOTIDE SEQUENCE [LARGE SCALE GENOMIC DNA]</scope>
    <source>
        <strain evidence="4 5">SC-DP-2</strain>
    </source>
</reference>
<dbReference type="STRING" id="133381.A0A2T9ZG68"/>
<dbReference type="AlphaFoldDB" id="A0A2T9ZG68"/>
<dbReference type="SUPFAM" id="SSF54197">
    <property type="entry name" value="HIT-like"/>
    <property type="match status" value="1"/>
</dbReference>
<keyword evidence="5" id="KW-1185">Reference proteome</keyword>
<dbReference type="InterPro" id="IPR043171">
    <property type="entry name" value="Ap4A_phos1/2-like"/>
</dbReference>
<comment type="caution">
    <text evidence="4">The sequence shown here is derived from an EMBL/GenBank/DDBJ whole genome shotgun (WGS) entry which is preliminary data.</text>
</comment>
<sequence>MSLLTTIKSCYTKARGSGNLIFFDSALTNVVDQGVKFEVRVASVLAKMADTSPEDKKNDKAFVNPFLKPEKELIISDINSGYLLLLNKFCIIPYHLLLVSKTFIEQGTPLNHVDFDAILQVVSKMTEPSVTFYNSGTNSGASQPHKHIQIVPLTTGLEESPVVALWLRSQPQVDEVFSSHELGFVHWGVKLNPKIMELVYPETDSLDKVTEYLKEQYMNLLKEIFKFWTYSKAAQKTSIGSLPLLSESTPFDPALTLNMSYNLIFTKSAMLIIPRSVRDTEGIPINSLAFAGLLLCKSDEQSKLVSETGPLKILAASGFPSQSSSTLKLNAHM</sequence>
<evidence type="ECO:0000259" key="3">
    <source>
        <dbReference type="Pfam" id="PF19327"/>
    </source>
</evidence>
<evidence type="ECO:0000259" key="2">
    <source>
        <dbReference type="Pfam" id="PF09830"/>
    </source>
</evidence>
<feature type="active site" description="Nucleophile" evidence="1">
    <location>
        <position position="147"/>
    </location>
</feature>
<dbReference type="Proteomes" id="UP000245609">
    <property type="component" value="Unassembled WGS sequence"/>
</dbReference>
<dbReference type="Gene3D" id="3.30.428.70">
    <property type="match status" value="1"/>
</dbReference>
<dbReference type="InterPro" id="IPR019200">
    <property type="entry name" value="ATP_adenylylTrfase_C"/>
</dbReference>
<dbReference type="EMBL" id="MBFS01000216">
    <property type="protein sequence ID" value="PVV03570.1"/>
    <property type="molecule type" value="Genomic_DNA"/>
</dbReference>
<dbReference type="InterPro" id="IPR009163">
    <property type="entry name" value="Ap4A_phos1/2"/>
</dbReference>
<gene>
    <name evidence="4" type="ORF">BB560_001936</name>
</gene>
<dbReference type="GO" id="GO:0009117">
    <property type="term" value="P:nucleotide metabolic process"/>
    <property type="evidence" value="ECO:0007669"/>
    <property type="project" value="InterPro"/>
</dbReference>
<accession>A0A2T9ZG68</accession>
<dbReference type="Pfam" id="PF19327">
    <property type="entry name" value="Ap4A_phos_N"/>
    <property type="match status" value="1"/>
</dbReference>
<evidence type="ECO:0000313" key="5">
    <source>
        <dbReference type="Proteomes" id="UP000245609"/>
    </source>
</evidence>